<keyword evidence="1" id="KW-0611">Plant defense</keyword>
<dbReference type="Gene3D" id="3.80.10.10">
    <property type="entry name" value="Ribonuclease Inhibitor"/>
    <property type="match status" value="1"/>
</dbReference>
<evidence type="ECO:0000256" key="1">
    <source>
        <dbReference type="ARBA" id="ARBA00022821"/>
    </source>
</evidence>
<feature type="domain" description="Disease resistance protein At4g27190-like leucine-rich repeats" evidence="2">
    <location>
        <begin position="1"/>
        <end position="88"/>
    </location>
</feature>
<dbReference type="InterPro" id="IPR032675">
    <property type="entry name" value="LRR_dom_sf"/>
</dbReference>
<dbReference type="EMBL" id="QGNW01002275">
    <property type="protein sequence ID" value="RVW21680.1"/>
    <property type="molecule type" value="Genomic_DNA"/>
</dbReference>
<dbReference type="Proteomes" id="UP000288805">
    <property type="component" value="Unassembled WGS sequence"/>
</dbReference>
<reference evidence="3 4" key="1">
    <citation type="journal article" date="2018" name="PLoS Genet.">
        <title>Population sequencing reveals clonal diversity and ancestral inbreeding in the grapevine cultivar Chardonnay.</title>
        <authorList>
            <person name="Roach M.J."/>
            <person name="Johnson D.L."/>
            <person name="Bohlmann J."/>
            <person name="van Vuuren H.J."/>
            <person name="Jones S.J."/>
            <person name="Pretorius I.S."/>
            <person name="Schmidt S.A."/>
            <person name="Borneman A.R."/>
        </authorList>
    </citation>
    <scope>NUCLEOTIDE SEQUENCE [LARGE SCALE GENOMIC DNA]</scope>
    <source>
        <strain evidence="4">cv. Chardonnay</strain>
        <tissue evidence="3">Leaf</tissue>
    </source>
</reference>
<dbReference type="PANTHER" id="PTHR33463">
    <property type="entry name" value="NB-ARC DOMAIN-CONTAINING PROTEIN-RELATED"/>
    <property type="match status" value="1"/>
</dbReference>
<accession>A0A438CEQ3</accession>
<name>A0A438CEQ3_VITVI</name>
<evidence type="ECO:0000259" key="2">
    <source>
        <dbReference type="Pfam" id="PF23247"/>
    </source>
</evidence>
<dbReference type="Pfam" id="PF23247">
    <property type="entry name" value="LRR_RPS2"/>
    <property type="match status" value="2"/>
</dbReference>
<evidence type="ECO:0000313" key="4">
    <source>
        <dbReference type="Proteomes" id="UP000288805"/>
    </source>
</evidence>
<organism evidence="3 4">
    <name type="scientific">Vitis vinifera</name>
    <name type="common">Grape</name>
    <dbReference type="NCBI Taxonomy" id="29760"/>
    <lineage>
        <taxon>Eukaryota</taxon>
        <taxon>Viridiplantae</taxon>
        <taxon>Streptophyta</taxon>
        <taxon>Embryophyta</taxon>
        <taxon>Tracheophyta</taxon>
        <taxon>Spermatophyta</taxon>
        <taxon>Magnoliopsida</taxon>
        <taxon>eudicotyledons</taxon>
        <taxon>Gunneridae</taxon>
        <taxon>Pentapetalae</taxon>
        <taxon>rosids</taxon>
        <taxon>Vitales</taxon>
        <taxon>Vitaceae</taxon>
        <taxon>Viteae</taxon>
        <taxon>Vitis</taxon>
    </lineage>
</organism>
<dbReference type="PANTHER" id="PTHR33463:SF136">
    <property type="entry name" value="NB-ARC DOMAIN-CONTAINING PROTEIN"/>
    <property type="match status" value="1"/>
</dbReference>
<comment type="caution">
    <text evidence="3">The sequence shown here is derived from an EMBL/GenBank/DDBJ whole genome shotgun (WGS) entry which is preliminary data.</text>
</comment>
<dbReference type="AlphaFoldDB" id="A0A438CEQ3"/>
<dbReference type="InterPro" id="IPR050905">
    <property type="entry name" value="Plant_NBS-LRR"/>
</dbReference>
<gene>
    <name evidence="3" type="ORF">CK203_099912</name>
</gene>
<evidence type="ECO:0000313" key="3">
    <source>
        <dbReference type="EMBL" id="RVW21680.1"/>
    </source>
</evidence>
<dbReference type="SUPFAM" id="SSF52047">
    <property type="entry name" value="RNI-like"/>
    <property type="match status" value="1"/>
</dbReference>
<sequence>MLQRLHKLEKLTVRSRGSVKEVVQLEGLVDEENHFRALARLRELELNDLPELKYLWKENSNVGPHFQNLEILKIWDCDNLMNLVPSSVSFHNLASLDISYCCSLINLLPPLIAKSLVQLKIFKIGRSDMMKEVVANEGENAGDEITFCKLEEMELCGLPNLTSFCSGVYSLSFPVLERVVVEECPKMKIFSQGLLVTPRLDRVEVGNNKEHWKDDLNTTIHLLFNTWYMLIHQSSLCPSTFMVILFVVQ</sequence>
<proteinExistence type="predicted"/>
<feature type="domain" description="Disease resistance protein At4g27190-like leucine-rich repeats" evidence="2">
    <location>
        <begin position="89"/>
        <end position="188"/>
    </location>
</feature>
<protein>
    <recommendedName>
        <fullName evidence="2">Disease resistance protein At4g27190-like leucine-rich repeats domain-containing protein</fullName>
    </recommendedName>
</protein>
<dbReference type="InterPro" id="IPR057135">
    <property type="entry name" value="At4g27190-like_LRR"/>
</dbReference>